<evidence type="ECO:0000313" key="2">
    <source>
        <dbReference type="EMBL" id="CAF1378062.1"/>
    </source>
</evidence>
<protein>
    <submittedName>
        <fullName evidence="2">Uncharacterized protein</fullName>
    </submittedName>
</protein>
<organism evidence="2 4">
    <name type="scientific">Didymodactylos carnosus</name>
    <dbReference type="NCBI Taxonomy" id="1234261"/>
    <lineage>
        <taxon>Eukaryota</taxon>
        <taxon>Metazoa</taxon>
        <taxon>Spiralia</taxon>
        <taxon>Gnathifera</taxon>
        <taxon>Rotifera</taxon>
        <taxon>Eurotatoria</taxon>
        <taxon>Bdelloidea</taxon>
        <taxon>Philodinida</taxon>
        <taxon>Philodinidae</taxon>
        <taxon>Didymodactylos</taxon>
    </lineage>
</organism>
<name>A0A815JHP5_9BILA</name>
<dbReference type="EMBL" id="CAJOBC010079663">
    <property type="protein sequence ID" value="CAF4270376.1"/>
    <property type="molecule type" value="Genomic_DNA"/>
</dbReference>
<accession>A0A815JHP5</accession>
<evidence type="ECO:0000256" key="1">
    <source>
        <dbReference type="SAM" id="SignalP"/>
    </source>
</evidence>
<dbReference type="OrthoDB" id="189997at2759"/>
<gene>
    <name evidence="2" type="ORF">GPM918_LOCUS32193</name>
    <name evidence="3" type="ORF">SRO942_LOCUS32855</name>
</gene>
<dbReference type="AlphaFoldDB" id="A0A815JHP5"/>
<dbReference type="PANTHER" id="PTHR35190:SF2">
    <property type="entry name" value="PROTEIN DCD1B"/>
    <property type="match status" value="1"/>
</dbReference>
<feature type="signal peptide" evidence="1">
    <location>
        <begin position="1"/>
        <end position="18"/>
    </location>
</feature>
<keyword evidence="1" id="KW-0732">Signal</keyword>
<dbReference type="Proteomes" id="UP000681722">
    <property type="component" value="Unassembled WGS sequence"/>
</dbReference>
<evidence type="ECO:0000313" key="4">
    <source>
        <dbReference type="Proteomes" id="UP000663829"/>
    </source>
</evidence>
<proteinExistence type="predicted"/>
<dbReference type="InterPro" id="IPR047803">
    <property type="entry name" value="DCD1A/B-like"/>
</dbReference>
<comment type="caution">
    <text evidence="2">The sequence shown here is derived from an EMBL/GenBank/DDBJ whole genome shotgun (WGS) entry which is preliminary data.</text>
</comment>
<sequence>MISAVFLCLILAVVTTSGGPVSGDCGGEKNTKPIIKDEPTLVSTTTNGKRYVVGSGYNKINIVHLYGAPYEMGQALGTLMKDELNMLIAEYFLYLEKQIDQILKIVPPFIAQWISEKGLKGALDLNYEITRLYTPPWYDEEMKGIEAGSGVSYEDIRRLNLLPELIKAACSVIGAWGNSLSESKREINTSLLHLRALDWDKNAPIAKYATIVVYHPSASYSGYGNLYKYYKHNYASHAMANFGYPGLVGSITAYSEASVGLGEKVWITAKGDDITTRLGNPWTYVLRDVAQFSSDLETALTMMINAKRTCSIHLGLGAVNRNQTLFEEVQFRGVEYSEKELNFYNWNDMFENRGHPLIKDIVYWDKHVQPSDNPCLSSLLTAQYGNLDAETLIREVTSVSETGDTMNAIFDYGENAVYIAYSAPQDPEGPLEAYKRSHTRIDMGKLFNEKL</sequence>
<evidence type="ECO:0000313" key="3">
    <source>
        <dbReference type="EMBL" id="CAF4270376.1"/>
    </source>
</evidence>
<dbReference type="Proteomes" id="UP000663829">
    <property type="component" value="Unassembled WGS sequence"/>
</dbReference>
<keyword evidence="4" id="KW-1185">Reference proteome</keyword>
<feature type="chain" id="PRO_5036227924" evidence="1">
    <location>
        <begin position="19"/>
        <end position="451"/>
    </location>
</feature>
<dbReference type="PANTHER" id="PTHR35190">
    <property type="entry name" value="PROTEIN DCD1B"/>
    <property type="match status" value="1"/>
</dbReference>
<reference evidence="2" key="1">
    <citation type="submission" date="2021-02" db="EMBL/GenBank/DDBJ databases">
        <authorList>
            <person name="Nowell W R."/>
        </authorList>
    </citation>
    <scope>NUCLEOTIDE SEQUENCE</scope>
</reference>
<dbReference type="EMBL" id="CAJNOQ010016282">
    <property type="protein sequence ID" value="CAF1378062.1"/>
    <property type="molecule type" value="Genomic_DNA"/>
</dbReference>